<dbReference type="KEGG" id="pno:SNOG_02235"/>
<evidence type="ECO:0000313" key="4">
    <source>
        <dbReference type="EMBL" id="EAT90447.2"/>
    </source>
</evidence>
<reference evidence="5" key="1">
    <citation type="journal article" date="2007" name="Plant Cell">
        <title>Dothideomycete-plant interactions illuminated by genome sequencing and EST analysis of the wheat pathogen Stagonospora nodorum.</title>
        <authorList>
            <person name="Hane J.K."/>
            <person name="Lowe R.G."/>
            <person name="Solomon P.S."/>
            <person name="Tan K.C."/>
            <person name="Schoch C.L."/>
            <person name="Spatafora J.W."/>
            <person name="Crous P.W."/>
            <person name="Kodira C."/>
            <person name="Birren B.W."/>
            <person name="Galagan J.E."/>
            <person name="Torriani S.F."/>
            <person name="McDonald B.A."/>
            <person name="Oliver R.P."/>
        </authorList>
    </citation>
    <scope>NUCLEOTIDE SEQUENCE [LARGE SCALE GENOMIC DNA]</scope>
    <source>
        <strain evidence="5">SN15 / ATCC MYA-4574 / FGSC 10173</strain>
    </source>
</reference>
<keyword evidence="1" id="KW-0539">Nucleus</keyword>
<dbReference type="PANTHER" id="PTHR47256">
    <property type="entry name" value="ZN(II)2CYS6 TRANSCRIPTION FACTOR (EUROFUNG)-RELATED"/>
    <property type="match status" value="1"/>
</dbReference>
<dbReference type="InterPro" id="IPR001138">
    <property type="entry name" value="Zn2Cys6_DnaBD"/>
</dbReference>
<feature type="region of interest" description="Disordered" evidence="2">
    <location>
        <begin position="1"/>
        <end position="21"/>
    </location>
</feature>
<evidence type="ECO:0000259" key="3">
    <source>
        <dbReference type="Pfam" id="PF00172"/>
    </source>
</evidence>
<dbReference type="CDD" id="cd00067">
    <property type="entry name" value="GAL4"/>
    <property type="match status" value="1"/>
</dbReference>
<dbReference type="eggNOG" id="ENOG502S6G9">
    <property type="taxonomic scope" value="Eukaryota"/>
</dbReference>
<gene>
    <name evidence="4" type="ORF">SNOG_02235</name>
</gene>
<proteinExistence type="predicted"/>
<organism evidence="4 5">
    <name type="scientific">Phaeosphaeria nodorum (strain SN15 / ATCC MYA-4574 / FGSC 10173)</name>
    <name type="common">Glume blotch fungus</name>
    <name type="synonym">Parastagonospora nodorum</name>
    <dbReference type="NCBI Taxonomy" id="321614"/>
    <lineage>
        <taxon>Eukaryota</taxon>
        <taxon>Fungi</taxon>
        <taxon>Dikarya</taxon>
        <taxon>Ascomycota</taxon>
        <taxon>Pezizomycotina</taxon>
        <taxon>Dothideomycetes</taxon>
        <taxon>Pleosporomycetidae</taxon>
        <taxon>Pleosporales</taxon>
        <taxon>Pleosporineae</taxon>
        <taxon>Phaeosphaeriaceae</taxon>
        <taxon>Parastagonospora</taxon>
    </lineage>
</organism>
<dbReference type="Gene3D" id="4.10.240.10">
    <property type="entry name" value="Zn(2)-C6 fungal-type DNA-binding domain"/>
    <property type="match status" value="1"/>
</dbReference>
<dbReference type="GO" id="GO:0000981">
    <property type="term" value="F:DNA-binding transcription factor activity, RNA polymerase II-specific"/>
    <property type="evidence" value="ECO:0007669"/>
    <property type="project" value="InterPro"/>
</dbReference>
<dbReference type="VEuPathDB" id="FungiDB:JI435_022350"/>
<dbReference type="Proteomes" id="UP000001055">
    <property type="component" value="Unassembled WGS sequence"/>
</dbReference>
<dbReference type="GO" id="GO:0008270">
    <property type="term" value="F:zinc ion binding"/>
    <property type="evidence" value="ECO:0007669"/>
    <property type="project" value="InterPro"/>
</dbReference>
<feature type="domain" description="Zn(2)-C6 fungal-type" evidence="3">
    <location>
        <begin position="61"/>
        <end position="87"/>
    </location>
</feature>
<evidence type="ECO:0000256" key="2">
    <source>
        <dbReference type="SAM" id="MobiDB-lite"/>
    </source>
</evidence>
<dbReference type="RefSeq" id="XP_001792850.1">
    <property type="nucleotide sequence ID" value="XM_001792798.1"/>
</dbReference>
<dbReference type="InterPro" id="IPR036864">
    <property type="entry name" value="Zn2-C6_fun-type_DNA-bd_sf"/>
</dbReference>
<dbReference type="STRING" id="321614.Q0V179"/>
<dbReference type="EMBL" id="CH445327">
    <property type="protein sequence ID" value="EAT90447.2"/>
    <property type="molecule type" value="Genomic_DNA"/>
</dbReference>
<evidence type="ECO:0000256" key="1">
    <source>
        <dbReference type="ARBA" id="ARBA00023242"/>
    </source>
</evidence>
<dbReference type="CDD" id="cd12148">
    <property type="entry name" value="fungal_TF_MHR"/>
    <property type="match status" value="1"/>
</dbReference>
<evidence type="ECO:0000313" key="5">
    <source>
        <dbReference type="Proteomes" id="UP000001055"/>
    </source>
</evidence>
<protein>
    <recommendedName>
        <fullName evidence="3">Zn(2)-C6 fungal-type domain-containing protein</fullName>
    </recommendedName>
</protein>
<dbReference type="PANTHER" id="PTHR47256:SF1">
    <property type="entry name" value="ZN(II)2CYS6 TRANSCRIPTION FACTOR (EUROFUNG)"/>
    <property type="match status" value="1"/>
</dbReference>
<dbReference type="Pfam" id="PF00172">
    <property type="entry name" value="Zn_clus"/>
    <property type="match status" value="1"/>
</dbReference>
<dbReference type="HOGENOM" id="CLU_451342_0_0_1"/>
<sequence length="605" mass="67269">MADARKLAPRPPGAVHPYASASSSRRAKVSIACESCRSRRVKVRVVAVVHVHYRLAAANVVKCDGVKPKCRSCRTQATDCVYATPTNHLAEQQKVKIEKLESDKSALYEILWYLQTKNPEQATALLEYLRYWFFNCVGALFYIMDKDVAQRSIESIKDFHMPLGDLVTMNVDARTTTTAAELAGMAAVGVVHSRLAEPDAARPAELADYFYAVAKLGLDVAIEYNPLRAVKICALVAMYNIIVHASVALAYLGMYQGPWSTCNALGPAALEVKEDTGVAPEDMIRRECVKVTIIKAEMLHQVPETAPVPGNVVANFQQRFRTFVEQLPDWMGLLQLISNEQREHTLQFRPVIFYVHLFYHSARMLLSRRLAIAYIPLDATSKVLLPVEVHKAIRDGLLAARNNAVLMESMLFEGKIVQVCWLCVMIAYAAVQKAIHGYPIAHDVELLNMCIKVLSYCSLKDALAGRFCNLLTSHLDELQEVIFSSSLSPQDTASDEAALEDFLFDFGPGSTAIQDSARKLLKLIHRPFSGLENITVQSTLSNPAETTMGTHLEWKWELKSDVRLNNMPGSNQSGQSNILPDDVMGDVLPQPENAAWHIWTPIVES</sequence>
<dbReference type="VEuPathDB" id="FungiDB:JI435_427660"/>
<dbReference type="GeneID" id="5969700"/>
<name>Q0V179_PHANO</name>
<accession>Q0V179</accession>
<dbReference type="InParanoid" id="Q0V179"/>
<dbReference type="InterPro" id="IPR053187">
    <property type="entry name" value="Notoamide_regulator"/>
</dbReference>
<dbReference type="AlphaFoldDB" id="Q0V179"/>